<reference evidence="2 3" key="1">
    <citation type="submission" date="2021-01" db="EMBL/GenBank/DDBJ databases">
        <title>Whole genome shotgun sequence of Catellatospora bangladeshensis NBRC 107357.</title>
        <authorList>
            <person name="Komaki H."/>
            <person name="Tamura T."/>
        </authorList>
    </citation>
    <scope>NUCLEOTIDE SEQUENCE [LARGE SCALE GENOMIC DNA]</scope>
    <source>
        <strain evidence="2 3">NBRC 107357</strain>
    </source>
</reference>
<accession>A0A8J3JNJ2</accession>
<dbReference type="Pfam" id="PF01636">
    <property type="entry name" value="APH"/>
    <property type="match status" value="1"/>
</dbReference>
<dbReference type="PANTHER" id="PTHR21310">
    <property type="entry name" value="AMINOGLYCOSIDE PHOSPHOTRANSFERASE-RELATED-RELATED"/>
    <property type="match status" value="1"/>
</dbReference>
<dbReference type="InterPro" id="IPR051678">
    <property type="entry name" value="AGP_Transferase"/>
</dbReference>
<dbReference type="InterPro" id="IPR002575">
    <property type="entry name" value="Aminoglycoside_PTrfase"/>
</dbReference>
<feature type="domain" description="Aminoglycoside phosphotransferase" evidence="1">
    <location>
        <begin position="69"/>
        <end position="284"/>
    </location>
</feature>
<dbReference type="Gene3D" id="3.90.1200.10">
    <property type="match status" value="1"/>
</dbReference>
<organism evidence="2 3">
    <name type="scientific">Catellatospora bangladeshensis</name>
    <dbReference type="NCBI Taxonomy" id="310355"/>
    <lineage>
        <taxon>Bacteria</taxon>
        <taxon>Bacillati</taxon>
        <taxon>Actinomycetota</taxon>
        <taxon>Actinomycetes</taxon>
        <taxon>Micromonosporales</taxon>
        <taxon>Micromonosporaceae</taxon>
        <taxon>Catellatospora</taxon>
    </lineage>
</organism>
<dbReference type="Proteomes" id="UP000601223">
    <property type="component" value="Unassembled WGS sequence"/>
</dbReference>
<protein>
    <recommendedName>
        <fullName evidence="1">Aminoglycoside phosphotransferase domain-containing protein</fullName>
    </recommendedName>
</protein>
<dbReference type="EMBL" id="BONF01000032">
    <property type="protein sequence ID" value="GIF83947.1"/>
    <property type="molecule type" value="Genomic_DNA"/>
</dbReference>
<sequence length="346" mass="38506">MTVLWRAARLRLHEQRTRWLHRAERTWAGAVAAQLVGACVAGRGRAWHTEAVAFTATSVAVVMVASPGSPRRFVVKIPWTAEGVRRLRRQARVLTDLHRDPRLHRLRPLIPRCAGQGEFDGRYYCVEEALPGVPAGGIALRSARHATLLESAVCLISDLHARTSEVTRLDDATVGAWVDLPLRRLDAYAATRPRGDRLRQGIRRLQDEIVGTLSGRSVRTSLIHGDFWPGNLLVGSGADVTGVVDWDHAAARQLPLHDLLHLHVLAHRLAHGAELGDVVLRALHHGLSDALDVPAQRVGTWLDGIPQRPAVLLYWLRHIRLFIDSEGHHDNPRWLRGNVERVLVSV</sequence>
<name>A0A8J3JNJ2_9ACTN</name>
<dbReference type="InterPro" id="IPR011009">
    <property type="entry name" value="Kinase-like_dom_sf"/>
</dbReference>
<keyword evidence="3" id="KW-1185">Reference proteome</keyword>
<proteinExistence type="predicted"/>
<dbReference type="RefSeq" id="WP_203751453.1">
    <property type="nucleotide sequence ID" value="NZ_BONF01000032.1"/>
</dbReference>
<evidence type="ECO:0000313" key="3">
    <source>
        <dbReference type="Proteomes" id="UP000601223"/>
    </source>
</evidence>
<dbReference type="SUPFAM" id="SSF56112">
    <property type="entry name" value="Protein kinase-like (PK-like)"/>
    <property type="match status" value="1"/>
</dbReference>
<evidence type="ECO:0000313" key="2">
    <source>
        <dbReference type="EMBL" id="GIF83947.1"/>
    </source>
</evidence>
<evidence type="ECO:0000259" key="1">
    <source>
        <dbReference type="Pfam" id="PF01636"/>
    </source>
</evidence>
<dbReference type="AlphaFoldDB" id="A0A8J3JNJ2"/>
<gene>
    <name evidence="2" type="ORF">Cba03nite_52960</name>
</gene>
<comment type="caution">
    <text evidence="2">The sequence shown here is derived from an EMBL/GenBank/DDBJ whole genome shotgun (WGS) entry which is preliminary data.</text>
</comment>